<keyword evidence="7 8" id="KW-0472">Membrane</keyword>
<dbReference type="PANTHER" id="PTHR23292">
    <property type="entry name" value="LIPOPOLYSACCHARIDE-INDUCED TUMOR NECROSIS FACTOR-ALPHA FACTOR"/>
    <property type="match status" value="1"/>
</dbReference>
<evidence type="ECO:0000256" key="4">
    <source>
        <dbReference type="ARBA" id="ARBA00005975"/>
    </source>
</evidence>
<dbReference type="InterPro" id="IPR037519">
    <property type="entry name" value="LITAF_fam"/>
</dbReference>
<keyword evidence="5" id="KW-0479">Metal-binding</keyword>
<feature type="domain" description="LITAF" evidence="9">
    <location>
        <begin position="18"/>
        <end position="102"/>
    </location>
</feature>
<organism evidence="10 11">
    <name type="scientific">Orchesella dallaii</name>
    <dbReference type="NCBI Taxonomy" id="48710"/>
    <lineage>
        <taxon>Eukaryota</taxon>
        <taxon>Metazoa</taxon>
        <taxon>Ecdysozoa</taxon>
        <taxon>Arthropoda</taxon>
        <taxon>Hexapoda</taxon>
        <taxon>Collembola</taxon>
        <taxon>Entomobryomorpha</taxon>
        <taxon>Entomobryoidea</taxon>
        <taxon>Orchesellidae</taxon>
        <taxon>Orchesellinae</taxon>
        <taxon>Orchesella</taxon>
    </lineage>
</organism>
<evidence type="ECO:0000313" key="11">
    <source>
        <dbReference type="Proteomes" id="UP001642540"/>
    </source>
</evidence>
<keyword evidence="6" id="KW-0862">Zinc</keyword>
<evidence type="ECO:0000313" key="10">
    <source>
        <dbReference type="EMBL" id="CAL8139164.1"/>
    </source>
</evidence>
<evidence type="ECO:0000256" key="6">
    <source>
        <dbReference type="ARBA" id="ARBA00022833"/>
    </source>
</evidence>
<comment type="subcellular location">
    <subcellularLocation>
        <location evidence="2">Endosome membrane</location>
        <topology evidence="2">Peripheral membrane protein</topology>
    </subcellularLocation>
    <subcellularLocation>
        <location evidence="1">Late endosome membrane</location>
    </subcellularLocation>
    <subcellularLocation>
        <location evidence="3">Lysosome membrane</location>
        <topology evidence="3">Peripheral membrane protein</topology>
        <orientation evidence="3">Cytoplasmic side</orientation>
    </subcellularLocation>
</comment>
<keyword evidence="8" id="KW-1133">Transmembrane helix</keyword>
<proteinExistence type="inferred from homology"/>
<keyword evidence="11" id="KW-1185">Reference proteome</keyword>
<evidence type="ECO:0000259" key="9">
    <source>
        <dbReference type="PROSITE" id="PS51837"/>
    </source>
</evidence>
<evidence type="ECO:0000256" key="5">
    <source>
        <dbReference type="ARBA" id="ARBA00022723"/>
    </source>
</evidence>
<dbReference type="SMART" id="SM00714">
    <property type="entry name" value="LITAF"/>
    <property type="match status" value="1"/>
</dbReference>
<comment type="caution">
    <text evidence="10">The sequence shown here is derived from an EMBL/GenBank/DDBJ whole genome shotgun (WGS) entry which is preliminary data.</text>
</comment>
<dbReference type="PROSITE" id="PS51837">
    <property type="entry name" value="LITAF"/>
    <property type="match status" value="1"/>
</dbReference>
<sequence length="103" mass="11060">MSEQLASPPSTKQVEPGSHLVQILQPYSFGSKSAKVTCSKCQREVLTEMDKHPSVTAWISAAIIAICGCFCGCCIIPLCMDSCMNTEHGCPECGTHLGSHKPF</sequence>
<feature type="transmembrane region" description="Helical" evidence="8">
    <location>
        <begin position="55"/>
        <end position="79"/>
    </location>
</feature>
<dbReference type="Proteomes" id="UP001642540">
    <property type="component" value="Unassembled WGS sequence"/>
</dbReference>
<evidence type="ECO:0000256" key="8">
    <source>
        <dbReference type="SAM" id="Phobius"/>
    </source>
</evidence>
<dbReference type="EMBL" id="CAXLJM020000124">
    <property type="protein sequence ID" value="CAL8139164.1"/>
    <property type="molecule type" value="Genomic_DNA"/>
</dbReference>
<protein>
    <recommendedName>
        <fullName evidence="9">LITAF domain-containing protein</fullName>
    </recommendedName>
</protein>
<dbReference type="PANTHER" id="PTHR23292:SF6">
    <property type="entry name" value="FI16602P1-RELATED"/>
    <property type="match status" value="1"/>
</dbReference>
<dbReference type="InterPro" id="IPR006629">
    <property type="entry name" value="LITAF"/>
</dbReference>
<gene>
    <name evidence="10" type="ORF">ODALV1_LOCUS27712</name>
</gene>
<evidence type="ECO:0000256" key="7">
    <source>
        <dbReference type="ARBA" id="ARBA00023136"/>
    </source>
</evidence>
<evidence type="ECO:0000256" key="3">
    <source>
        <dbReference type="ARBA" id="ARBA00004630"/>
    </source>
</evidence>
<comment type="similarity">
    <text evidence="4">Belongs to the CDIP1/LITAF family.</text>
</comment>
<dbReference type="Pfam" id="PF10601">
    <property type="entry name" value="zf-LITAF-like"/>
    <property type="match status" value="1"/>
</dbReference>
<evidence type="ECO:0000256" key="1">
    <source>
        <dbReference type="ARBA" id="ARBA00004414"/>
    </source>
</evidence>
<evidence type="ECO:0000256" key="2">
    <source>
        <dbReference type="ARBA" id="ARBA00004481"/>
    </source>
</evidence>
<accession>A0ABP1RZ28</accession>
<keyword evidence="8" id="KW-0812">Transmembrane</keyword>
<name>A0ABP1RZ28_9HEXA</name>
<reference evidence="10 11" key="1">
    <citation type="submission" date="2024-08" db="EMBL/GenBank/DDBJ databases">
        <authorList>
            <person name="Cucini C."/>
            <person name="Frati F."/>
        </authorList>
    </citation>
    <scope>NUCLEOTIDE SEQUENCE [LARGE SCALE GENOMIC DNA]</scope>
</reference>